<reference evidence="2 3" key="1">
    <citation type="journal article" date="2016" name="Front. Microbiol.">
        <title>Microevolution Analysis of Bacillus coahuilensis Unveils Differences in Phosphorus Acquisition Strategies and Their Regulation.</title>
        <authorList>
            <person name="Gomez-Lunar Z."/>
            <person name="Hernandez-Gonzalez I."/>
            <person name="Rodriguez-Torres M.D."/>
            <person name="Souza V."/>
            <person name="Olmedo-Alvarez G."/>
        </authorList>
    </citation>
    <scope>NUCLEOTIDE SEQUENCE [LARGE SCALE GENOMIC DNA]</scope>
    <source>
        <strain evidence="3">p1.1.43</strain>
    </source>
</reference>
<evidence type="ECO:0000313" key="2">
    <source>
        <dbReference type="EMBL" id="KUP04877.1"/>
    </source>
</evidence>
<dbReference type="STRING" id="1150625.Q75_13650"/>
<protein>
    <submittedName>
        <fullName evidence="2">Uncharacterized protein</fullName>
    </submittedName>
</protein>
<name>A0A147K5H3_9BACI</name>
<keyword evidence="3" id="KW-1185">Reference proteome</keyword>
<dbReference type="AlphaFoldDB" id="A0A147K5H3"/>
<feature type="compositionally biased region" description="Basic and acidic residues" evidence="1">
    <location>
        <begin position="41"/>
        <end position="52"/>
    </location>
</feature>
<proteinExistence type="predicted"/>
<evidence type="ECO:0000313" key="3">
    <source>
        <dbReference type="Proteomes" id="UP000074108"/>
    </source>
</evidence>
<gene>
    <name evidence="2" type="ORF">Q75_13650</name>
</gene>
<feature type="region of interest" description="Disordered" evidence="1">
    <location>
        <begin position="24"/>
        <end position="98"/>
    </location>
</feature>
<dbReference type="Proteomes" id="UP000074108">
    <property type="component" value="Unassembled WGS sequence"/>
</dbReference>
<dbReference type="EMBL" id="LDYG01000046">
    <property type="protein sequence ID" value="KUP04877.1"/>
    <property type="molecule type" value="Genomic_DNA"/>
</dbReference>
<organism evidence="2 3">
    <name type="scientific">Bacillus coahuilensis p1.1.43</name>
    <dbReference type="NCBI Taxonomy" id="1150625"/>
    <lineage>
        <taxon>Bacteria</taxon>
        <taxon>Bacillati</taxon>
        <taxon>Bacillota</taxon>
        <taxon>Bacilli</taxon>
        <taxon>Bacillales</taxon>
        <taxon>Bacillaceae</taxon>
        <taxon>Bacillus</taxon>
    </lineage>
</organism>
<feature type="non-terminal residue" evidence="2">
    <location>
        <position position="98"/>
    </location>
</feature>
<accession>A0A147K5H3</accession>
<sequence>MDSDCDGGAGIVVAGRREIGRARCRKRGAEGRRAPRAVSAVHKEEKRREKSAARGSAVQKEGSGREKSAARGERGAQRGAKKGEERRAGGARCTKGRK</sequence>
<feature type="compositionally biased region" description="Basic and acidic residues" evidence="1">
    <location>
        <begin position="62"/>
        <end position="88"/>
    </location>
</feature>
<comment type="caution">
    <text evidence="2">The sequence shown here is derived from an EMBL/GenBank/DDBJ whole genome shotgun (WGS) entry which is preliminary data.</text>
</comment>
<evidence type="ECO:0000256" key="1">
    <source>
        <dbReference type="SAM" id="MobiDB-lite"/>
    </source>
</evidence>
<feature type="compositionally biased region" description="Basic and acidic residues" evidence="1">
    <location>
        <begin position="24"/>
        <end position="33"/>
    </location>
</feature>